<sequence>MDEFGVLVESIGFKAHGKSAPMAKSKPKPESHFAAYSSANTPPFSDHSAFPVDELDVIFRSNLNIDKNRQSQDLLGDGDVFGANVSSSNQFGEIDLESVLSISNNGANDGNSNLRNSAGVDDHDDLFGSRPRQGGTVGDLLGDLGMNSSGKEERKGSELDELIPGYGGASHTNKRVQPKTAPSGSNDHSSNISSTLGDDPFLVFESSVTKSDASAGTSEQDTAKDPIQSSLEELDDFAMDRGQINSNSDEKMTTASQPSAGKASSGFQNVDDLDAFFGRAVQQHAAQTSTNQESHFDIFGGEKRPEGKQTSAGTNIEDNFTALFGDMTTSSEEFQEIEGEPEERRRARLNRHMRMNERMAEALAEKNKRDLQNQNEQEEKRRLAETLDNDIRCWAAGKEGNLRALLSSLQQVLWPECGWRPVSLTDMITSDSVKKVYKKATLYVHPDKVQQKGATLLQKYIAEKVFDLLKVLLETVLLMQSIFNQVKLKLRPGTNLVQRNFDNSGIWIAKSREPLLILSKLV</sequence>
<accession>A0A5A7PXY6</accession>
<feature type="region of interest" description="Disordered" evidence="2">
    <location>
        <begin position="108"/>
        <end position="198"/>
    </location>
</feature>
<gene>
    <name evidence="3" type="ORF">STAS_14142</name>
</gene>
<reference evidence="4" key="1">
    <citation type="journal article" date="2019" name="Curr. Biol.">
        <title>Genome Sequence of Striga asiatica Provides Insight into the Evolution of Plant Parasitism.</title>
        <authorList>
            <person name="Yoshida S."/>
            <person name="Kim S."/>
            <person name="Wafula E.K."/>
            <person name="Tanskanen J."/>
            <person name="Kim Y.M."/>
            <person name="Honaas L."/>
            <person name="Yang Z."/>
            <person name="Spallek T."/>
            <person name="Conn C.E."/>
            <person name="Ichihashi Y."/>
            <person name="Cheong K."/>
            <person name="Cui S."/>
            <person name="Der J.P."/>
            <person name="Gundlach H."/>
            <person name="Jiao Y."/>
            <person name="Hori C."/>
            <person name="Ishida J.K."/>
            <person name="Kasahara H."/>
            <person name="Kiba T."/>
            <person name="Kim M.S."/>
            <person name="Koo N."/>
            <person name="Laohavisit A."/>
            <person name="Lee Y.H."/>
            <person name="Lumba S."/>
            <person name="McCourt P."/>
            <person name="Mortimer J.C."/>
            <person name="Mutuku J.M."/>
            <person name="Nomura T."/>
            <person name="Sasaki-Sekimoto Y."/>
            <person name="Seto Y."/>
            <person name="Wang Y."/>
            <person name="Wakatake T."/>
            <person name="Sakakibara H."/>
            <person name="Demura T."/>
            <person name="Yamaguchi S."/>
            <person name="Yoneyama K."/>
            <person name="Manabe R.I."/>
            <person name="Nelson D.C."/>
            <person name="Schulman A.H."/>
            <person name="Timko M.P."/>
            <person name="dePamphilis C.W."/>
            <person name="Choi D."/>
            <person name="Shirasu K."/>
        </authorList>
    </citation>
    <scope>NUCLEOTIDE SEQUENCE [LARGE SCALE GENOMIC DNA]</scope>
    <source>
        <strain evidence="4">cv. UVA1</strain>
    </source>
</reference>
<dbReference type="AlphaFoldDB" id="A0A5A7PXY6"/>
<keyword evidence="4" id="KW-1185">Reference proteome</keyword>
<feature type="compositionally biased region" description="Polar residues" evidence="2">
    <location>
        <begin position="243"/>
        <end position="259"/>
    </location>
</feature>
<dbReference type="Gene3D" id="1.10.287.110">
    <property type="entry name" value="DnaJ domain"/>
    <property type="match status" value="1"/>
</dbReference>
<dbReference type="GO" id="GO:0030276">
    <property type="term" value="F:clathrin binding"/>
    <property type="evidence" value="ECO:0007669"/>
    <property type="project" value="TreeGrafter"/>
</dbReference>
<dbReference type="Proteomes" id="UP000325081">
    <property type="component" value="Unassembled WGS sequence"/>
</dbReference>
<dbReference type="SUPFAM" id="SSF46565">
    <property type="entry name" value="Chaperone J-domain"/>
    <property type="match status" value="1"/>
</dbReference>
<evidence type="ECO:0000256" key="1">
    <source>
        <dbReference type="SAM" id="Coils"/>
    </source>
</evidence>
<comment type="caution">
    <text evidence="3">The sequence shown here is derived from an EMBL/GenBank/DDBJ whole genome shotgun (WGS) entry which is preliminary data.</text>
</comment>
<evidence type="ECO:0000313" key="3">
    <source>
        <dbReference type="EMBL" id="GER37720.1"/>
    </source>
</evidence>
<dbReference type="EMBL" id="BKCP01005405">
    <property type="protein sequence ID" value="GER37720.1"/>
    <property type="molecule type" value="Genomic_DNA"/>
</dbReference>
<protein>
    <submittedName>
        <fullName evidence="3">Chaperone DnaJ-domain superfamily protein</fullName>
    </submittedName>
</protein>
<dbReference type="OrthoDB" id="1717591at2759"/>
<dbReference type="GO" id="GO:0005737">
    <property type="term" value="C:cytoplasm"/>
    <property type="evidence" value="ECO:0007669"/>
    <property type="project" value="TreeGrafter"/>
</dbReference>
<feature type="region of interest" description="Disordered" evidence="2">
    <location>
        <begin position="243"/>
        <end position="267"/>
    </location>
</feature>
<dbReference type="GO" id="GO:0031982">
    <property type="term" value="C:vesicle"/>
    <property type="evidence" value="ECO:0007669"/>
    <property type="project" value="TreeGrafter"/>
</dbReference>
<dbReference type="PANTHER" id="PTHR23172">
    <property type="entry name" value="AUXILIN/CYCLIN G-ASSOCIATED KINASE-RELATED"/>
    <property type="match status" value="1"/>
</dbReference>
<keyword evidence="1" id="KW-0175">Coiled coil</keyword>
<dbReference type="PANTHER" id="PTHR23172:SF76">
    <property type="entry name" value="AUXILIN-RELATED PROTEIN 1-LIKE"/>
    <property type="match status" value="1"/>
</dbReference>
<proteinExistence type="predicted"/>
<dbReference type="GO" id="GO:0072583">
    <property type="term" value="P:clathrin-dependent endocytosis"/>
    <property type="evidence" value="ECO:0007669"/>
    <property type="project" value="TreeGrafter"/>
</dbReference>
<dbReference type="InterPro" id="IPR036869">
    <property type="entry name" value="J_dom_sf"/>
</dbReference>
<organism evidence="3 4">
    <name type="scientific">Striga asiatica</name>
    <name type="common">Asiatic witchweed</name>
    <name type="synonym">Buchnera asiatica</name>
    <dbReference type="NCBI Taxonomy" id="4170"/>
    <lineage>
        <taxon>Eukaryota</taxon>
        <taxon>Viridiplantae</taxon>
        <taxon>Streptophyta</taxon>
        <taxon>Embryophyta</taxon>
        <taxon>Tracheophyta</taxon>
        <taxon>Spermatophyta</taxon>
        <taxon>Magnoliopsida</taxon>
        <taxon>eudicotyledons</taxon>
        <taxon>Gunneridae</taxon>
        <taxon>Pentapetalae</taxon>
        <taxon>asterids</taxon>
        <taxon>lamiids</taxon>
        <taxon>Lamiales</taxon>
        <taxon>Orobanchaceae</taxon>
        <taxon>Buchnereae</taxon>
        <taxon>Striga</taxon>
    </lineage>
</organism>
<feature type="compositionally biased region" description="Low complexity" evidence="2">
    <location>
        <begin position="183"/>
        <end position="194"/>
    </location>
</feature>
<evidence type="ECO:0000313" key="4">
    <source>
        <dbReference type="Proteomes" id="UP000325081"/>
    </source>
</evidence>
<feature type="coiled-coil region" evidence="1">
    <location>
        <begin position="360"/>
        <end position="388"/>
    </location>
</feature>
<name>A0A5A7PXY6_STRAF</name>
<evidence type="ECO:0000256" key="2">
    <source>
        <dbReference type="SAM" id="MobiDB-lite"/>
    </source>
</evidence>
<dbReference type="GO" id="GO:0072318">
    <property type="term" value="P:clathrin coat disassembly"/>
    <property type="evidence" value="ECO:0007669"/>
    <property type="project" value="TreeGrafter"/>
</dbReference>